<comment type="caution">
    <text evidence="1">The sequence shown here is derived from an EMBL/GenBank/DDBJ whole genome shotgun (WGS) entry which is preliminary data.</text>
</comment>
<keyword evidence="2" id="KW-1185">Reference proteome</keyword>
<evidence type="ECO:0000313" key="2">
    <source>
        <dbReference type="Proteomes" id="UP001143545"/>
    </source>
</evidence>
<dbReference type="RefSeq" id="WP_281752519.1">
    <property type="nucleotide sequence ID" value="NZ_BRVP01000004.1"/>
</dbReference>
<name>A0A9W6B4X5_9FLAO</name>
<dbReference type="EMBL" id="BRVP01000004">
    <property type="protein sequence ID" value="GLB51705.1"/>
    <property type="molecule type" value="Genomic_DNA"/>
</dbReference>
<organism evidence="1 2">
    <name type="scientific">Neptunitalea chrysea</name>
    <dbReference type="NCBI Taxonomy" id="1647581"/>
    <lineage>
        <taxon>Bacteria</taxon>
        <taxon>Pseudomonadati</taxon>
        <taxon>Bacteroidota</taxon>
        <taxon>Flavobacteriia</taxon>
        <taxon>Flavobacteriales</taxon>
        <taxon>Flavobacteriaceae</taxon>
        <taxon>Neptunitalea</taxon>
    </lineage>
</organism>
<evidence type="ECO:0000313" key="1">
    <source>
        <dbReference type="EMBL" id="GLB51705.1"/>
    </source>
</evidence>
<dbReference type="Proteomes" id="UP001143545">
    <property type="component" value="Unassembled WGS sequence"/>
</dbReference>
<reference evidence="1" key="1">
    <citation type="submission" date="2022-07" db="EMBL/GenBank/DDBJ databases">
        <title>Taxonomy of Novel Oxalotrophic and Methylotrophic Bacteria.</title>
        <authorList>
            <person name="Sahin N."/>
            <person name="Tani A."/>
        </authorList>
    </citation>
    <scope>NUCLEOTIDE SEQUENCE</scope>
    <source>
        <strain evidence="1">AM327</strain>
    </source>
</reference>
<sequence length="128" mass="14144">MEKKPTINKPFGDEAIQTHAAKVGGKRNLREVEITTDDGDYVFVYLVKKPSRAVMEAIADAESKGKATTDKGQPTKKIQDPGRVQKLLLGCVLEGDKDAYEYDGAIYTQLLKYVGELVKEARGTLKKL</sequence>
<proteinExistence type="predicted"/>
<accession>A0A9W6B4X5</accession>
<protein>
    <submittedName>
        <fullName evidence="1">Uncharacterized protein</fullName>
    </submittedName>
</protein>
<gene>
    <name evidence="1" type="ORF">NBRC110019_07440</name>
</gene>
<dbReference type="AlphaFoldDB" id="A0A9W6B4X5"/>